<evidence type="ECO:0000256" key="6">
    <source>
        <dbReference type="ARBA" id="ARBA00022989"/>
    </source>
</evidence>
<dbReference type="PANTHER" id="PTHR32063:SF24">
    <property type="entry name" value="CATION EFFLUX SYSTEM (ACRB_ACRD_ACRF FAMILY)"/>
    <property type="match status" value="1"/>
</dbReference>
<evidence type="ECO:0000256" key="2">
    <source>
        <dbReference type="ARBA" id="ARBA00010942"/>
    </source>
</evidence>
<dbReference type="SUPFAM" id="SSF82714">
    <property type="entry name" value="Multidrug efflux transporter AcrB TolC docking domain, DN and DC subdomains"/>
    <property type="match status" value="2"/>
</dbReference>
<keyword evidence="3" id="KW-0813">Transport</keyword>
<comment type="subcellular location">
    <subcellularLocation>
        <location evidence="1">Cell membrane</location>
        <topology evidence="1">Multi-pass membrane protein</topology>
    </subcellularLocation>
</comment>
<dbReference type="SUPFAM" id="SSF82866">
    <property type="entry name" value="Multidrug efflux transporter AcrB transmembrane domain"/>
    <property type="match status" value="2"/>
</dbReference>
<dbReference type="GO" id="GO:0008324">
    <property type="term" value="F:monoatomic cation transmembrane transporter activity"/>
    <property type="evidence" value="ECO:0007669"/>
    <property type="project" value="InterPro"/>
</dbReference>
<feature type="transmembrane region" description="Helical" evidence="8">
    <location>
        <begin position="392"/>
        <end position="416"/>
    </location>
</feature>
<organism evidence="9 10">
    <name type="scientific">Parvicella tangerina</name>
    <dbReference type="NCBI Taxonomy" id="2829795"/>
    <lineage>
        <taxon>Bacteria</taxon>
        <taxon>Pseudomonadati</taxon>
        <taxon>Bacteroidota</taxon>
        <taxon>Flavobacteriia</taxon>
        <taxon>Flavobacteriales</taxon>
        <taxon>Parvicellaceae</taxon>
        <taxon>Parvicella</taxon>
    </lineage>
</organism>
<evidence type="ECO:0000256" key="8">
    <source>
        <dbReference type="SAM" id="Phobius"/>
    </source>
</evidence>
<dbReference type="Gene3D" id="3.30.70.1430">
    <property type="entry name" value="Multidrug efflux transporter AcrB pore domain"/>
    <property type="match status" value="2"/>
</dbReference>
<feature type="transmembrane region" description="Helical" evidence="8">
    <location>
        <begin position="1045"/>
        <end position="1062"/>
    </location>
</feature>
<sequence length="1440" mass="160189">MEKIIQFSVKNKLLVFLLVFALIGGGIYSFVHIPVGSVPDITNNQVQVITTSRNLSTQDVEKYLTYPVELEMANLPNLKEIRSVSKFGLSVVTLVFDDEIGTYVPRQLIEEKLKLAAENIPAGFGVPFMGPITTGLGEIYQYTLEVDKAHKGEYSVTELRTIQDWIVKRQLSGIPGVVEVNTWGGYLKQYEISVDPTSIATMEVSMTEIYEALEKNNSVAGGGYIEKGEQTYFVRGEGLVTSKEDIEQIPVKLVNGIPLLIKDVATVKIGAANRFGAITGNGEGEKVMGQIMMLKGANSKEVISAVNEKVALVNKSLPEGVYIKPFLERSELINKTSFTISENLILGFLIVFVVVVVLLGDIRSGLVVASIIPLTLLIALTAMYVFGVDANLMSLGAIDFGIIIDGAVIIVEFIAFKIVARSNQLLGDRQKLSQQEVDEITISSTAKMMRSAVFGQIIIMIVFIPILTLAGVEGKMFRPMALVFVFAILGAMFLCFTYVPVVASLLLKPRKANRPSLADRLMRVISRWYMPVFRRSIRSKAVFISGAALLMILAVGLFVRMGGEFVPTLDEGDLVIQPTLKTGTSLSETIRITTEVEKQLLAFPEVEGVVSRIGAAEVPTDPMSMEESDVIIKLKPKSTWKSAHTKDELVGLFKTELQKIPGVEYEFTQPIEMRFNELITGVRADLAIKIFGDNLDTLSVLAKRVEEAIQGVEGASDIIVEKTAGLPQMIVKYKKDQIAKYGVDTKSLNDLLTMGFGGKSAGVVFEGEKQFDLVVRLDEKFRKDIDNIKQLPVILPNQTVMPLEAFADVYYDEGPAKISRDDTKRRVVIGVNVRGRDLESVVKDIQTIIQNEVNIPEGYTVTYGGQYENLANATNRLLIVIPISLLLILVLLYFAFRSLKETLMIFSAIPLSAVGGVFMLYLRDMPFSISAGVGFIALFGISVLNGIVLIEEFRELKEKGYTNLNRIILKGTRVRLRPVLLTASAAALGFLPMAISTNAGAEVQRPLATVVIGGLISATLLTLIILPNLYVLFNKKSSKKGMSKVVKVITVLLILVVGQTYGQEAVSLEEAQRIAQQHNLRIQSGEEIVQSNEYMEKTAYDLEKTEVYYGFDQNNVAVNELPLHVFGVTQSFKSPGYYKSKKEWLSSKTELSNYQLEADRFYLDREVAMAYYNVHYFKQRMEQLMVLDSLFDQLNSFVEKGVEAGEFAPPQQDVINLQYNDLKLKLEENIVSLRNANNALNYWLQSDTLYTVESGRFIKAQLKLLDTSNNPFLEVSKASNKTYIQEFLVAKKAESPELNVGVFNGVNQGVKPNSYFGVQVGVSFNIQPKIEKSKWDAKRQMINANELDFEDQKKMLLLKQQELMGNISLLGQKLDYYETEGMPIYDRFVQNALKTLSAGEVSIFEFTQMMQSAYAVNENYLKTLLEYNLEIVSANYITIP</sequence>
<dbReference type="Gene3D" id="3.30.70.1440">
    <property type="entry name" value="Multidrug efflux transporter AcrB pore domain"/>
    <property type="match status" value="1"/>
</dbReference>
<keyword evidence="5 8" id="KW-0812">Transmembrane</keyword>
<dbReference type="KEGG" id="ptan:CRYO30217_01921"/>
<feature type="transmembrane region" description="Helical" evidence="8">
    <location>
        <begin position="976"/>
        <end position="995"/>
    </location>
</feature>
<dbReference type="PANTHER" id="PTHR32063">
    <property type="match status" value="1"/>
</dbReference>
<evidence type="ECO:0000256" key="7">
    <source>
        <dbReference type="ARBA" id="ARBA00023136"/>
    </source>
</evidence>
<feature type="transmembrane region" description="Helical" evidence="8">
    <location>
        <begin position="928"/>
        <end position="950"/>
    </location>
</feature>
<dbReference type="InterPro" id="IPR027463">
    <property type="entry name" value="AcrB_DN_DC_subdom"/>
</dbReference>
<dbReference type="PRINTS" id="PR00702">
    <property type="entry name" value="ACRIFLAVINRP"/>
</dbReference>
<keyword evidence="10" id="KW-1185">Reference proteome</keyword>
<reference evidence="9" key="1">
    <citation type="submission" date="2021-04" db="EMBL/GenBank/DDBJ databases">
        <authorList>
            <person name="Rodrigo-Torres L."/>
            <person name="Arahal R. D."/>
            <person name="Lucena T."/>
        </authorList>
    </citation>
    <scope>NUCLEOTIDE SEQUENCE</scope>
    <source>
        <strain evidence="9">AS29M-1</strain>
    </source>
</reference>
<dbReference type="RefSeq" id="WP_258542118.1">
    <property type="nucleotide sequence ID" value="NZ_OU015584.1"/>
</dbReference>
<dbReference type="Gene3D" id="3.30.2090.10">
    <property type="entry name" value="Multidrug efflux transporter AcrB TolC docking domain, DN and DC subdomains"/>
    <property type="match status" value="2"/>
</dbReference>
<feature type="transmembrane region" description="Helical" evidence="8">
    <location>
        <begin position="340"/>
        <end position="359"/>
    </location>
</feature>
<name>A0A916NH88_9FLAO</name>
<protein>
    <submittedName>
        <fullName evidence="9">Multidrug resistance protein MdtC</fullName>
    </submittedName>
</protein>
<dbReference type="SUPFAM" id="SSF82693">
    <property type="entry name" value="Multidrug efflux transporter AcrB pore domain, PN1, PN2, PC1 and PC2 subdomains"/>
    <property type="match status" value="3"/>
</dbReference>
<evidence type="ECO:0000256" key="3">
    <source>
        <dbReference type="ARBA" id="ARBA00022448"/>
    </source>
</evidence>
<dbReference type="GO" id="GO:0042910">
    <property type="term" value="F:xenobiotic transmembrane transporter activity"/>
    <property type="evidence" value="ECO:0007669"/>
    <property type="project" value="TreeGrafter"/>
</dbReference>
<dbReference type="GO" id="GO:0005886">
    <property type="term" value="C:plasma membrane"/>
    <property type="evidence" value="ECO:0007669"/>
    <property type="project" value="UniProtKB-SubCell"/>
</dbReference>
<dbReference type="Gene3D" id="3.30.70.1320">
    <property type="entry name" value="Multidrug efflux transporter AcrB pore domain like"/>
    <property type="match status" value="1"/>
</dbReference>
<feature type="transmembrane region" description="Helical" evidence="8">
    <location>
        <begin position="1007"/>
        <end position="1033"/>
    </location>
</feature>
<dbReference type="InterPro" id="IPR004763">
    <property type="entry name" value="CusA-like"/>
</dbReference>
<feature type="transmembrane region" description="Helical" evidence="8">
    <location>
        <begin position="484"/>
        <end position="507"/>
    </location>
</feature>
<proteinExistence type="inferred from homology"/>
<gene>
    <name evidence="9" type="primary">mdtC_3</name>
    <name evidence="9" type="ORF">CRYO30217_01921</name>
</gene>
<dbReference type="EMBL" id="OU015584">
    <property type="protein sequence ID" value="CAG5082454.1"/>
    <property type="molecule type" value="Genomic_DNA"/>
</dbReference>
<feature type="transmembrane region" description="Helical" evidence="8">
    <location>
        <begin position="366"/>
        <end position="386"/>
    </location>
</feature>
<keyword evidence="4" id="KW-1003">Cell membrane</keyword>
<feature type="transmembrane region" description="Helical" evidence="8">
    <location>
        <begin position="903"/>
        <end position="922"/>
    </location>
</feature>
<feature type="transmembrane region" description="Helical" evidence="8">
    <location>
        <begin position="877"/>
        <end position="896"/>
    </location>
</feature>
<keyword evidence="7 8" id="KW-0472">Membrane</keyword>
<feature type="transmembrane region" description="Helical" evidence="8">
    <location>
        <begin position="452"/>
        <end position="472"/>
    </location>
</feature>
<evidence type="ECO:0000313" key="9">
    <source>
        <dbReference type="EMBL" id="CAG5082454.1"/>
    </source>
</evidence>
<dbReference type="NCBIfam" id="TIGR00914">
    <property type="entry name" value="2A0601"/>
    <property type="match status" value="1"/>
</dbReference>
<dbReference type="Proteomes" id="UP000683507">
    <property type="component" value="Chromosome"/>
</dbReference>
<dbReference type="Gene3D" id="1.20.1640.10">
    <property type="entry name" value="Multidrug efflux transporter AcrB transmembrane domain"/>
    <property type="match status" value="2"/>
</dbReference>
<dbReference type="Gene3D" id="1.20.1600.10">
    <property type="entry name" value="Outer membrane efflux proteins (OEP)"/>
    <property type="match status" value="1"/>
</dbReference>
<dbReference type="InterPro" id="IPR001036">
    <property type="entry name" value="Acrflvin-R"/>
</dbReference>
<evidence type="ECO:0000256" key="1">
    <source>
        <dbReference type="ARBA" id="ARBA00004651"/>
    </source>
</evidence>
<feature type="transmembrane region" description="Helical" evidence="8">
    <location>
        <begin position="541"/>
        <end position="559"/>
    </location>
</feature>
<keyword evidence="6 8" id="KW-1133">Transmembrane helix</keyword>
<evidence type="ECO:0000256" key="5">
    <source>
        <dbReference type="ARBA" id="ARBA00022692"/>
    </source>
</evidence>
<accession>A0A916NH88</accession>
<comment type="similarity">
    <text evidence="2">Belongs to the resistance-nodulation-cell division (RND) (TC 2.A.6) family.</text>
</comment>
<dbReference type="Pfam" id="PF00873">
    <property type="entry name" value="ACR_tran"/>
    <property type="match status" value="1"/>
</dbReference>
<dbReference type="SUPFAM" id="SSF56954">
    <property type="entry name" value="Outer membrane efflux proteins (OEP)"/>
    <property type="match status" value="1"/>
</dbReference>
<evidence type="ECO:0000256" key="4">
    <source>
        <dbReference type="ARBA" id="ARBA00022475"/>
    </source>
</evidence>
<evidence type="ECO:0000313" key="10">
    <source>
        <dbReference type="Proteomes" id="UP000683507"/>
    </source>
</evidence>